<dbReference type="Gene3D" id="3.40.1160.10">
    <property type="entry name" value="Acetylglutamate kinase-like"/>
    <property type="match status" value="1"/>
</dbReference>
<dbReference type="Gene3D" id="3.30.2130.10">
    <property type="entry name" value="VC0802-like"/>
    <property type="match status" value="1"/>
</dbReference>
<dbReference type="GO" id="GO:0004072">
    <property type="term" value="F:aspartate kinase activity"/>
    <property type="evidence" value="ECO:0007669"/>
    <property type="project" value="UniProtKB-EC"/>
</dbReference>
<accession>A0A3E3DXA4</accession>
<dbReference type="PROSITE" id="PS00324">
    <property type="entry name" value="ASPARTOKINASE"/>
    <property type="match status" value="1"/>
</dbReference>
<evidence type="ECO:0000256" key="7">
    <source>
        <dbReference type="ARBA" id="ARBA00022679"/>
    </source>
</evidence>
<gene>
    <name evidence="19" type="ORF">DW687_09870</name>
</gene>
<dbReference type="GO" id="GO:0005524">
    <property type="term" value="F:ATP binding"/>
    <property type="evidence" value="ECO:0007669"/>
    <property type="project" value="UniProtKB-KW"/>
</dbReference>
<name>A0A3E3DXA4_9FIRM</name>
<keyword evidence="7 15" id="KW-0808">Transferase</keyword>
<dbReference type="Pfam" id="PF00696">
    <property type="entry name" value="AA_kinase"/>
    <property type="match status" value="1"/>
</dbReference>
<evidence type="ECO:0000256" key="2">
    <source>
        <dbReference type="ARBA" id="ARBA00004766"/>
    </source>
</evidence>
<feature type="binding site" evidence="14">
    <location>
        <position position="188"/>
    </location>
    <ligand>
        <name>ATP</name>
        <dbReference type="ChEBI" id="CHEBI:30616"/>
    </ligand>
</feature>
<feature type="binding site" evidence="14">
    <location>
        <position position="52"/>
    </location>
    <ligand>
        <name>substrate</name>
    </ligand>
</feature>
<evidence type="ECO:0000256" key="3">
    <source>
        <dbReference type="ARBA" id="ARBA00004986"/>
    </source>
</evidence>
<keyword evidence="12" id="KW-0457">Lysine biosynthesis</keyword>
<dbReference type="SUPFAM" id="SSF55021">
    <property type="entry name" value="ACT-like"/>
    <property type="match status" value="1"/>
</dbReference>
<dbReference type="UniPathway" id="UPA00034">
    <property type="reaction ID" value="UER00015"/>
</dbReference>
<comment type="pathway">
    <text evidence="3 16">Amino-acid biosynthesis; L-methionine biosynthesis via de novo pathway; L-homoserine from L-aspartate: step 1/3.</text>
</comment>
<comment type="pathway">
    <text evidence="4 16">Amino-acid biosynthesis; L-threonine biosynthesis; L-threonine from L-aspartate: step 1/5.</text>
</comment>
<evidence type="ECO:0000256" key="5">
    <source>
        <dbReference type="ARBA" id="ARBA00010122"/>
    </source>
</evidence>
<keyword evidence="9 15" id="KW-0418">Kinase</keyword>
<dbReference type="UniPathway" id="UPA00050">
    <property type="reaction ID" value="UER00461"/>
</dbReference>
<dbReference type="InterPro" id="IPR036393">
    <property type="entry name" value="AceGlu_kinase-like_sf"/>
</dbReference>
<evidence type="ECO:0000313" key="20">
    <source>
        <dbReference type="Proteomes" id="UP000261212"/>
    </source>
</evidence>
<dbReference type="AlphaFoldDB" id="A0A3E3DXA4"/>
<sequence>MKIIVQKYGGTSVNTAKSRSMIIKNMIDAIDDGFKPIIVVSAMGRKPEPYATDSLLSLLPDMKKANLRNKDLLATCGEIITTVVVSEEIRAKGINARALTGGQAGIVTNENYGDGKIVNIDTNRLMELLNQDVVPVVAGFQGMSKSGQILTLGRGGSDITATALGAALNADLVEIYTDVDGVMTADPRVVENAELIETVDYDEVFQLAEYGAKVIHPRAVEYAMKADVPIAILNTQKGRYYGGTRIEDVSQDIYSEKNFSAVTQIDGCSQVDIKFTDLKKEDRLFDLLAEKEISIDMINIFPDRKTFIIDTDKQNVVDEVMSKIGLEYTICDGFTKITIMGRMKGVPGVVAKIIAALYSNNIFVHQSSDSSTTVSVLVDTKQAKDAVNVLHTNLIK</sequence>
<dbReference type="InterPro" id="IPR005260">
    <property type="entry name" value="Asp_kin_monofn"/>
</dbReference>
<dbReference type="InterPro" id="IPR027795">
    <property type="entry name" value="CASTOR_ACT_dom"/>
</dbReference>
<comment type="catalytic activity">
    <reaction evidence="13 15">
        <text>L-aspartate + ATP = 4-phospho-L-aspartate + ADP</text>
        <dbReference type="Rhea" id="RHEA:23776"/>
        <dbReference type="ChEBI" id="CHEBI:29991"/>
        <dbReference type="ChEBI" id="CHEBI:30616"/>
        <dbReference type="ChEBI" id="CHEBI:57535"/>
        <dbReference type="ChEBI" id="CHEBI:456216"/>
        <dbReference type="EC" id="2.7.2.4"/>
    </reaction>
</comment>
<comment type="pathway">
    <text evidence="2 16">Amino-acid biosynthesis; L-lysine biosynthesis via DAP pathway; (S)-tetrahydrodipicolinate from L-aspartate: step 1/4.</text>
</comment>
<comment type="function">
    <text evidence="1">Catalyzes the phosphorylation of the beta-carboxyl group of aspartic acid with ATP to yield 4-phospho-L-aspartate, which is involved in the branched biosynthetic pathway leading to the biosynthesis of amino acids threonine, isoleucine and methionine.</text>
</comment>
<dbReference type="PANTHER" id="PTHR21499">
    <property type="entry name" value="ASPARTATE KINASE"/>
    <property type="match status" value="1"/>
</dbReference>
<dbReference type="GO" id="GO:0009089">
    <property type="term" value="P:lysine biosynthetic process via diaminopimelate"/>
    <property type="evidence" value="ECO:0007669"/>
    <property type="project" value="UniProtKB-UniPathway"/>
</dbReference>
<dbReference type="GO" id="GO:0005829">
    <property type="term" value="C:cytosol"/>
    <property type="evidence" value="ECO:0007669"/>
    <property type="project" value="TreeGrafter"/>
</dbReference>
<feature type="binding site" evidence="14">
    <location>
        <begin position="177"/>
        <end position="178"/>
    </location>
    <ligand>
        <name>ATP</name>
        <dbReference type="ChEBI" id="CHEBI:30616"/>
    </ligand>
</feature>
<evidence type="ECO:0000256" key="15">
    <source>
        <dbReference type="RuleBase" id="RU003448"/>
    </source>
</evidence>
<comment type="caution">
    <text evidence="19">The sequence shown here is derived from an EMBL/GenBank/DDBJ whole genome shotgun (WGS) entry which is preliminary data.</text>
</comment>
<evidence type="ECO:0000256" key="10">
    <source>
        <dbReference type="ARBA" id="ARBA00022840"/>
    </source>
</evidence>
<protein>
    <recommendedName>
        <fullName evidence="15">Aspartokinase</fullName>
        <ecNumber evidence="15">2.7.2.4</ecNumber>
    </recommendedName>
</protein>
<dbReference type="PIRSF" id="PIRSF000726">
    <property type="entry name" value="Asp_kin"/>
    <property type="match status" value="1"/>
</dbReference>
<evidence type="ECO:0000256" key="11">
    <source>
        <dbReference type="ARBA" id="ARBA00022915"/>
    </source>
</evidence>
<evidence type="ECO:0000259" key="18">
    <source>
        <dbReference type="Pfam" id="PF13840"/>
    </source>
</evidence>
<evidence type="ECO:0000259" key="17">
    <source>
        <dbReference type="Pfam" id="PF00696"/>
    </source>
</evidence>
<evidence type="ECO:0000313" key="19">
    <source>
        <dbReference type="EMBL" id="RGD73338.1"/>
    </source>
</evidence>
<dbReference type="SUPFAM" id="SSF53633">
    <property type="entry name" value="Carbamate kinase-like"/>
    <property type="match status" value="1"/>
</dbReference>
<dbReference type="InterPro" id="IPR001048">
    <property type="entry name" value="Asp/Glu/Uridylate_kinase"/>
</dbReference>
<keyword evidence="11" id="KW-0220">Diaminopimelate biosynthesis</keyword>
<evidence type="ECO:0000256" key="8">
    <source>
        <dbReference type="ARBA" id="ARBA00022741"/>
    </source>
</evidence>
<dbReference type="GO" id="GO:0009090">
    <property type="term" value="P:homoserine biosynthetic process"/>
    <property type="evidence" value="ECO:0007669"/>
    <property type="project" value="TreeGrafter"/>
</dbReference>
<feature type="domain" description="CASTOR ACT" evidence="18">
    <location>
        <begin position="332"/>
        <end position="391"/>
    </location>
</feature>
<evidence type="ECO:0000256" key="16">
    <source>
        <dbReference type="RuleBase" id="RU004249"/>
    </source>
</evidence>
<evidence type="ECO:0000256" key="9">
    <source>
        <dbReference type="ARBA" id="ARBA00022777"/>
    </source>
</evidence>
<evidence type="ECO:0000256" key="14">
    <source>
        <dbReference type="PIRSR" id="PIRSR000726-1"/>
    </source>
</evidence>
<dbReference type="EMBL" id="QUSM01000006">
    <property type="protein sequence ID" value="RGD73338.1"/>
    <property type="molecule type" value="Genomic_DNA"/>
</dbReference>
<keyword evidence="8 14" id="KW-0547">Nucleotide-binding</keyword>
<feature type="domain" description="Aspartate/glutamate/uridylate kinase" evidence="17">
    <location>
        <begin position="2"/>
        <end position="234"/>
    </location>
</feature>
<dbReference type="GO" id="GO:0019877">
    <property type="term" value="P:diaminopimelate biosynthetic process"/>
    <property type="evidence" value="ECO:0007669"/>
    <property type="project" value="UniProtKB-KW"/>
</dbReference>
<dbReference type="PANTHER" id="PTHR21499:SF3">
    <property type="entry name" value="ASPARTOKINASE"/>
    <property type="match status" value="1"/>
</dbReference>
<evidence type="ECO:0000256" key="4">
    <source>
        <dbReference type="ARBA" id="ARBA00005139"/>
    </source>
</evidence>
<dbReference type="RefSeq" id="WP_117532613.1">
    <property type="nucleotide sequence ID" value="NZ_JANJZK010000001.1"/>
</dbReference>
<evidence type="ECO:0000256" key="13">
    <source>
        <dbReference type="ARBA" id="ARBA00047872"/>
    </source>
</evidence>
<dbReference type="InterPro" id="IPR001341">
    <property type="entry name" value="Asp_kinase"/>
</dbReference>
<evidence type="ECO:0000256" key="6">
    <source>
        <dbReference type="ARBA" id="ARBA00022605"/>
    </source>
</evidence>
<dbReference type="Proteomes" id="UP000261212">
    <property type="component" value="Unassembled WGS sequence"/>
</dbReference>
<dbReference type="InterPro" id="IPR018042">
    <property type="entry name" value="Aspartate_kinase_CS"/>
</dbReference>
<dbReference type="UniPathway" id="UPA00051">
    <property type="reaction ID" value="UER00462"/>
</dbReference>
<keyword evidence="6 16" id="KW-0028">Amino-acid biosynthesis</keyword>
<dbReference type="EC" id="2.7.2.4" evidence="15"/>
<dbReference type="InterPro" id="IPR045865">
    <property type="entry name" value="ACT-like_dom_sf"/>
</dbReference>
<reference evidence="19 20" key="1">
    <citation type="submission" date="2018-08" db="EMBL/GenBank/DDBJ databases">
        <title>A genome reference for cultivated species of the human gut microbiota.</title>
        <authorList>
            <person name="Zou Y."/>
            <person name="Xue W."/>
            <person name="Luo G."/>
        </authorList>
    </citation>
    <scope>NUCLEOTIDE SEQUENCE [LARGE SCALE GENOMIC DNA]</scope>
    <source>
        <strain evidence="19 20">AM25-6</strain>
    </source>
</reference>
<comment type="similarity">
    <text evidence="5 15">Belongs to the aspartokinase family.</text>
</comment>
<keyword evidence="10 14" id="KW-0067">ATP-binding</keyword>
<feature type="binding site" evidence="14">
    <location>
        <begin position="213"/>
        <end position="214"/>
    </location>
    <ligand>
        <name>ATP</name>
        <dbReference type="ChEBI" id="CHEBI:30616"/>
    </ligand>
</feature>
<dbReference type="NCBIfam" id="TIGR00657">
    <property type="entry name" value="asp_kinases"/>
    <property type="match status" value="1"/>
</dbReference>
<evidence type="ECO:0000256" key="12">
    <source>
        <dbReference type="ARBA" id="ARBA00023154"/>
    </source>
</evidence>
<dbReference type="Pfam" id="PF13840">
    <property type="entry name" value="ACT_7"/>
    <property type="match status" value="1"/>
</dbReference>
<feature type="binding site" evidence="14">
    <location>
        <begin position="7"/>
        <end position="10"/>
    </location>
    <ligand>
        <name>ATP</name>
        <dbReference type="ChEBI" id="CHEBI:30616"/>
    </ligand>
</feature>
<proteinExistence type="inferred from homology"/>
<evidence type="ECO:0000256" key="1">
    <source>
        <dbReference type="ARBA" id="ARBA00003121"/>
    </source>
</evidence>
<organism evidence="19 20">
    <name type="scientific">Anaerofustis stercorihominis</name>
    <dbReference type="NCBI Taxonomy" id="214853"/>
    <lineage>
        <taxon>Bacteria</taxon>
        <taxon>Bacillati</taxon>
        <taxon>Bacillota</taxon>
        <taxon>Clostridia</taxon>
        <taxon>Eubacteriales</taxon>
        <taxon>Eubacteriaceae</taxon>
        <taxon>Anaerofustis</taxon>
    </lineage>
</organism>
<dbReference type="NCBIfam" id="NF006068">
    <property type="entry name" value="PRK08210.1"/>
    <property type="match status" value="1"/>
</dbReference>
<feature type="binding site" evidence="14">
    <location>
        <position position="78"/>
    </location>
    <ligand>
        <name>substrate</name>
    </ligand>
</feature>
<dbReference type="GO" id="GO:0009088">
    <property type="term" value="P:threonine biosynthetic process"/>
    <property type="evidence" value="ECO:0007669"/>
    <property type="project" value="UniProtKB-UniPathway"/>
</dbReference>